<feature type="transmembrane region" description="Helical" evidence="1">
    <location>
        <begin position="20"/>
        <end position="42"/>
    </location>
</feature>
<keyword evidence="1" id="KW-0472">Membrane</keyword>
<comment type="caution">
    <text evidence="2">The sequence shown here is derived from an EMBL/GenBank/DDBJ whole genome shotgun (WGS) entry which is preliminary data.</text>
</comment>
<accession>A0A4Y2Q252</accession>
<dbReference type="Proteomes" id="UP000499080">
    <property type="component" value="Unassembled WGS sequence"/>
</dbReference>
<sequence length="111" mass="12277">MSGYGPCAESGHEMFVLLTLSNVEIVLVPMLHLLNLVLHGFLKTFTAVKMKRNITFPAARQIVKDRTSKVTVSYSSRVQMKPQISNSNNTREINGLQLPVSISLSTLPFSS</sequence>
<reference evidence="2 3" key="1">
    <citation type="journal article" date="2019" name="Sci. Rep.">
        <title>Orb-weaving spider Araneus ventricosus genome elucidates the spidroin gene catalogue.</title>
        <authorList>
            <person name="Kono N."/>
            <person name="Nakamura H."/>
            <person name="Ohtoshi R."/>
            <person name="Moran D.A.P."/>
            <person name="Shinohara A."/>
            <person name="Yoshida Y."/>
            <person name="Fujiwara M."/>
            <person name="Mori M."/>
            <person name="Tomita M."/>
            <person name="Arakawa K."/>
        </authorList>
    </citation>
    <scope>NUCLEOTIDE SEQUENCE [LARGE SCALE GENOMIC DNA]</scope>
</reference>
<dbReference type="AlphaFoldDB" id="A0A4Y2Q252"/>
<name>A0A4Y2Q252_ARAVE</name>
<keyword evidence="1" id="KW-0812">Transmembrane</keyword>
<gene>
    <name evidence="2" type="ORF">AVEN_157650_1</name>
</gene>
<keyword evidence="3" id="KW-1185">Reference proteome</keyword>
<evidence type="ECO:0000313" key="3">
    <source>
        <dbReference type="Proteomes" id="UP000499080"/>
    </source>
</evidence>
<keyword evidence="1" id="KW-1133">Transmembrane helix</keyword>
<evidence type="ECO:0000313" key="2">
    <source>
        <dbReference type="EMBL" id="GBN57484.1"/>
    </source>
</evidence>
<proteinExistence type="predicted"/>
<dbReference type="EMBL" id="BGPR01218569">
    <property type="protein sequence ID" value="GBN57484.1"/>
    <property type="molecule type" value="Genomic_DNA"/>
</dbReference>
<evidence type="ECO:0000256" key="1">
    <source>
        <dbReference type="SAM" id="Phobius"/>
    </source>
</evidence>
<organism evidence="2 3">
    <name type="scientific">Araneus ventricosus</name>
    <name type="common">Orbweaver spider</name>
    <name type="synonym">Epeira ventricosa</name>
    <dbReference type="NCBI Taxonomy" id="182803"/>
    <lineage>
        <taxon>Eukaryota</taxon>
        <taxon>Metazoa</taxon>
        <taxon>Ecdysozoa</taxon>
        <taxon>Arthropoda</taxon>
        <taxon>Chelicerata</taxon>
        <taxon>Arachnida</taxon>
        <taxon>Araneae</taxon>
        <taxon>Araneomorphae</taxon>
        <taxon>Entelegynae</taxon>
        <taxon>Araneoidea</taxon>
        <taxon>Araneidae</taxon>
        <taxon>Araneus</taxon>
    </lineage>
</organism>
<protein>
    <submittedName>
        <fullName evidence="2">Uncharacterized protein</fullName>
    </submittedName>
</protein>